<dbReference type="CDD" id="cd17535">
    <property type="entry name" value="REC_NarL-like"/>
    <property type="match status" value="1"/>
</dbReference>
<evidence type="ECO:0000256" key="1">
    <source>
        <dbReference type="ARBA" id="ARBA00022553"/>
    </source>
</evidence>
<sequence length="230" mass="23938">MSDTSVRILIADDHPLVRRALAVSLSGLAETVTLDEAGSLDQALSILTDTTKGIDLVVFDLRMPGSSGLAGLAQVRAAAPGVPVVVLTSDENPRLALKALEQGASGFIPKTAPEPVLLAAIRLVLQGGVYIPSMVAEHAAHAESGGHGGSGNGGRSPRLALTSRQRDVLALVLEGMSNREIATRFNLSEATVKAHVTAILRAYGVASRAKLIRVASDEHNGHDTAESLDY</sequence>
<evidence type="ECO:0000256" key="3">
    <source>
        <dbReference type="PROSITE-ProRule" id="PRU00169"/>
    </source>
</evidence>
<dbReference type="Proteomes" id="UP000009881">
    <property type="component" value="Unassembled WGS sequence"/>
</dbReference>
<dbReference type="RefSeq" id="WP_009542335.1">
    <property type="nucleotide sequence ID" value="NZ_ANHY01000021.1"/>
</dbReference>
<dbReference type="InterPro" id="IPR000792">
    <property type="entry name" value="Tscrpt_reg_LuxR_C"/>
</dbReference>
<reference evidence="6 7" key="1">
    <citation type="journal article" date="2013" name="Genome Announc.">
        <title>Draft Genome Sequence of an Alphaproteobacterium, Caenispirillum salinarum AK4(T), Isolated from a Solar Saltern.</title>
        <authorList>
            <person name="Khatri I."/>
            <person name="Singh A."/>
            <person name="Korpole S."/>
            <person name="Pinnaka A.K."/>
            <person name="Subramanian S."/>
        </authorList>
    </citation>
    <scope>NUCLEOTIDE SEQUENCE [LARGE SCALE GENOMIC DNA]</scope>
    <source>
        <strain evidence="6 7">AK4</strain>
    </source>
</reference>
<dbReference type="PROSITE" id="PS50110">
    <property type="entry name" value="RESPONSE_REGULATORY"/>
    <property type="match status" value="1"/>
</dbReference>
<feature type="modified residue" description="4-aspartylphosphate" evidence="3">
    <location>
        <position position="60"/>
    </location>
</feature>
<organism evidence="6 7">
    <name type="scientific">Caenispirillum salinarum AK4</name>
    <dbReference type="NCBI Taxonomy" id="1238182"/>
    <lineage>
        <taxon>Bacteria</taxon>
        <taxon>Pseudomonadati</taxon>
        <taxon>Pseudomonadota</taxon>
        <taxon>Alphaproteobacteria</taxon>
        <taxon>Rhodospirillales</taxon>
        <taxon>Novispirillaceae</taxon>
        <taxon>Caenispirillum</taxon>
    </lineage>
</organism>
<dbReference type="InterPro" id="IPR001789">
    <property type="entry name" value="Sig_transdc_resp-reg_receiver"/>
</dbReference>
<keyword evidence="1 3" id="KW-0597">Phosphoprotein</keyword>
<dbReference type="SUPFAM" id="SSF52172">
    <property type="entry name" value="CheY-like"/>
    <property type="match status" value="1"/>
</dbReference>
<dbReference type="CDD" id="cd06170">
    <property type="entry name" value="LuxR_C_like"/>
    <property type="match status" value="1"/>
</dbReference>
<dbReference type="GO" id="GO:0003677">
    <property type="term" value="F:DNA binding"/>
    <property type="evidence" value="ECO:0007669"/>
    <property type="project" value="UniProtKB-KW"/>
</dbReference>
<dbReference type="PANTHER" id="PTHR45566">
    <property type="entry name" value="HTH-TYPE TRANSCRIPTIONAL REGULATOR YHJB-RELATED"/>
    <property type="match status" value="1"/>
</dbReference>
<dbReference type="PROSITE" id="PS50043">
    <property type="entry name" value="HTH_LUXR_2"/>
    <property type="match status" value="1"/>
</dbReference>
<dbReference type="PANTHER" id="PTHR45566:SF1">
    <property type="entry name" value="HTH-TYPE TRANSCRIPTIONAL REGULATOR YHJB-RELATED"/>
    <property type="match status" value="1"/>
</dbReference>
<dbReference type="InterPro" id="IPR051015">
    <property type="entry name" value="EvgA-like"/>
</dbReference>
<accession>K9GLX4</accession>
<dbReference type="Pfam" id="PF00196">
    <property type="entry name" value="GerE"/>
    <property type="match status" value="1"/>
</dbReference>
<feature type="domain" description="Response regulatory" evidence="5">
    <location>
        <begin position="7"/>
        <end position="125"/>
    </location>
</feature>
<dbReference type="InterPro" id="IPR058245">
    <property type="entry name" value="NreC/VraR/RcsB-like_REC"/>
</dbReference>
<dbReference type="OrthoDB" id="9782896at2"/>
<dbReference type="EMBL" id="ANHY01000021">
    <property type="protein sequence ID" value="EKV27010.1"/>
    <property type="molecule type" value="Genomic_DNA"/>
</dbReference>
<keyword evidence="2" id="KW-0238">DNA-binding</keyword>
<evidence type="ECO:0000256" key="2">
    <source>
        <dbReference type="ARBA" id="ARBA00023125"/>
    </source>
</evidence>
<name>K9GLX4_9PROT</name>
<evidence type="ECO:0000259" key="5">
    <source>
        <dbReference type="PROSITE" id="PS50110"/>
    </source>
</evidence>
<feature type="domain" description="HTH luxR-type" evidence="4">
    <location>
        <begin position="154"/>
        <end position="219"/>
    </location>
</feature>
<dbReference type="Gene3D" id="3.40.50.2300">
    <property type="match status" value="1"/>
</dbReference>
<dbReference type="AlphaFoldDB" id="K9GLX4"/>
<proteinExistence type="predicted"/>
<dbReference type="STRING" id="1238182.C882_1939"/>
<evidence type="ECO:0000313" key="6">
    <source>
        <dbReference type="EMBL" id="EKV27010.1"/>
    </source>
</evidence>
<protein>
    <submittedName>
        <fullName evidence="6">Two Component Transcriptional Regulator, LuxR family</fullName>
    </submittedName>
</protein>
<dbReference type="SMART" id="SM00448">
    <property type="entry name" value="REC"/>
    <property type="match status" value="1"/>
</dbReference>
<dbReference type="Pfam" id="PF00072">
    <property type="entry name" value="Response_reg"/>
    <property type="match status" value="1"/>
</dbReference>
<dbReference type="GO" id="GO:0000160">
    <property type="term" value="P:phosphorelay signal transduction system"/>
    <property type="evidence" value="ECO:0007669"/>
    <property type="project" value="InterPro"/>
</dbReference>
<keyword evidence="7" id="KW-1185">Reference proteome</keyword>
<dbReference type="InterPro" id="IPR011006">
    <property type="entry name" value="CheY-like_superfamily"/>
</dbReference>
<dbReference type="InterPro" id="IPR016032">
    <property type="entry name" value="Sig_transdc_resp-reg_C-effctor"/>
</dbReference>
<evidence type="ECO:0000259" key="4">
    <source>
        <dbReference type="PROSITE" id="PS50043"/>
    </source>
</evidence>
<dbReference type="SMART" id="SM00421">
    <property type="entry name" value="HTH_LUXR"/>
    <property type="match status" value="1"/>
</dbReference>
<comment type="caution">
    <text evidence="6">The sequence shown here is derived from an EMBL/GenBank/DDBJ whole genome shotgun (WGS) entry which is preliminary data.</text>
</comment>
<dbReference type="SUPFAM" id="SSF46894">
    <property type="entry name" value="C-terminal effector domain of the bipartite response regulators"/>
    <property type="match status" value="1"/>
</dbReference>
<dbReference type="eggNOG" id="COG2197">
    <property type="taxonomic scope" value="Bacteria"/>
</dbReference>
<dbReference type="GO" id="GO:0006355">
    <property type="term" value="P:regulation of DNA-templated transcription"/>
    <property type="evidence" value="ECO:0007669"/>
    <property type="project" value="InterPro"/>
</dbReference>
<evidence type="ECO:0000313" key="7">
    <source>
        <dbReference type="Proteomes" id="UP000009881"/>
    </source>
</evidence>
<gene>
    <name evidence="6" type="ORF">C882_1939</name>
</gene>
<dbReference type="PRINTS" id="PR00038">
    <property type="entry name" value="HTHLUXR"/>
</dbReference>